<keyword evidence="1" id="KW-1133">Transmembrane helix</keyword>
<organism evidence="2 3">
    <name type="scientific">Aspergillus pseudonomiae</name>
    <dbReference type="NCBI Taxonomy" id="1506151"/>
    <lineage>
        <taxon>Eukaryota</taxon>
        <taxon>Fungi</taxon>
        <taxon>Dikarya</taxon>
        <taxon>Ascomycota</taxon>
        <taxon>Pezizomycotina</taxon>
        <taxon>Eurotiomycetes</taxon>
        <taxon>Eurotiomycetidae</taxon>
        <taxon>Eurotiales</taxon>
        <taxon>Aspergillaceae</taxon>
        <taxon>Aspergillus</taxon>
        <taxon>Aspergillus subgen. Circumdati</taxon>
    </lineage>
</organism>
<gene>
    <name evidence="2" type="ORF">BDV37DRAFT_246211</name>
</gene>
<dbReference type="AlphaFoldDB" id="A0A5N7DF11"/>
<dbReference type="GeneID" id="43666420"/>
<feature type="transmembrane region" description="Helical" evidence="1">
    <location>
        <begin position="6"/>
        <end position="27"/>
    </location>
</feature>
<evidence type="ECO:0000313" key="3">
    <source>
        <dbReference type="Proteomes" id="UP000325579"/>
    </source>
</evidence>
<keyword evidence="3" id="KW-1185">Reference proteome</keyword>
<keyword evidence="1" id="KW-0812">Transmembrane</keyword>
<evidence type="ECO:0000313" key="2">
    <source>
        <dbReference type="EMBL" id="KAE8404990.1"/>
    </source>
</evidence>
<proteinExistence type="predicted"/>
<sequence length="80" mass="9379">MDVCTSFSLHAVVPYFLFLFVLQHTWIEPGRRPHYGSENFLIISDQGRFSSLLNFSRRPSSFVGRSRPFPDYCWASPRSY</sequence>
<dbReference type="Proteomes" id="UP000325579">
    <property type="component" value="Unassembled WGS sequence"/>
</dbReference>
<dbReference type="EMBL" id="ML736763">
    <property type="protein sequence ID" value="KAE8404990.1"/>
    <property type="molecule type" value="Genomic_DNA"/>
</dbReference>
<name>A0A5N7DF11_9EURO</name>
<evidence type="ECO:0000256" key="1">
    <source>
        <dbReference type="SAM" id="Phobius"/>
    </source>
</evidence>
<keyword evidence="1" id="KW-0472">Membrane</keyword>
<reference evidence="2 3" key="1">
    <citation type="submission" date="2019-04" db="EMBL/GenBank/DDBJ databases">
        <authorList>
            <consortium name="DOE Joint Genome Institute"/>
            <person name="Mondo S."/>
            <person name="Kjaerbolling I."/>
            <person name="Vesth T."/>
            <person name="Frisvad J.C."/>
            <person name="Nybo J.L."/>
            <person name="Theobald S."/>
            <person name="Kildgaard S."/>
            <person name="Isbrandt T."/>
            <person name="Kuo A."/>
            <person name="Sato A."/>
            <person name="Lyhne E.K."/>
            <person name="Kogle M.E."/>
            <person name="Wiebenga A."/>
            <person name="Kun R.S."/>
            <person name="Lubbers R.J."/>
            <person name="Makela M.R."/>
            <person name="Barry K."/>
            <person name="Chovatia M."/>
            <person name="Clum A."/>
            <person name="Daum C."/>
            <person name="Haridas S."/>
            <person name="He G."/>
            <person name="LaButti K."/>
            <person name="Lipzen A."/>
            <person name="Riley R."/>
            <person name="Salamov A."/>
            <person name="Simmons B.A."/>
            <person name="Magnuson J.K."/>
            <person name="Henrissat B."/>
            <person name="Mortensen U.H."/>
            <person name="Larsen T.O."/>
            <person name="Devries R.P."/>
            <person name="Grigoriev I.V."/>
            <person name="Machida M."/>
            <person name="Baker S.E."/>
            <person name="Andersen M.R."/>
            <person name="Cantor M.N."/>
            <person name="Hua S.X."/>
        </authorList>
    </citation>
    <scope>NUCLEOTIDE SEQUENCE [LARGE SCALE GENOMIC DNA]</scope>
    <source>
        <strain evidence="2 3">CBS 119388</strain>
    </source>
</reference>
<protein>
    <submittedName>
        <fullName evidence="2">Uncharacterized protein</fullName>
    </submittedName>
</protein>
<accession>A0A5N7DF11</accession>
<dbReference type="RefSeq" id="XP_031942309.1">
    <property type="nucleotide sequence ID" value="XM_032081729.1"/>
</dbReference>